<dbReference type="Gene3D" id="2.90.10.10">
    <property type="entry name" value="Bulb-type lectin domain"/>
    <property type="match status" value="2"/>
</dbReference>
<gene>
    <name evidence="6" type="ORF">LWI28_019459</name>
</gene>
<dbReference type="FunFam" id="2.90.10.30:FF:000003">
    <property type="entry name" value="Os04g0303100 protein"/>
    <property type="match status" value="2"/>
</dbReference>
<feature type="domain" description="Apple" evidence="5">
    <location>
        <begin position="758"/>
        <end position="841"/>
    </location>
</feature>
<dbReference type="InterPro" id="IPR000858">
    <property type="entry name" value="S_locus_glycoprot_dom"/>
</dbReference>
<reference evidence="6 7" key="1">
    <citation type="journal article" date="2022" name="Plant J.">
        <title>Strategies of tolerance reflected in two North American maple genomes.</title>
        <authorList>
            <person name="McEvoy S.L."/>
            <person name="Sezen U.U."/>
            <person name="Trouern-Trend A."/>
            <person name="McMahon S.M."/>
            <person name="Schaberg P.G."/>
            <person name="Yang J."/>
            <person name="Wegrzyn J.L."/>
            <person name="Swenson N.G."/>
        </authorList>
    </citation>
    <scope>NUCLEOTIDE SEQUENCE [LARGE SCALE GENOMIC DNA]</scope>
    <source>
        <strain evidence="6">91603</strain>
    </source>
</reference>
<evidence type="ECO:0000259" key="4">
    <source>
        <dbReference type="PROSITE" id="PS50927"/>
    </source>
</evidence>
<proteinExistence type="predicted"/>
<dbReference type="SMART" id="SM00473">
    <property type="entry name" value="PAN_AP"/>
    <property type="match status" value="2"/>
</dbReference>
<feature type="domain" description="Apple" evidence="5">
    <location>
        <begin position="351"/>
        <end position="436"/>
    </location>
</feature>
<organism evidence="6 7">
    <name type="scientific">Acer negundo</name>
    <name type="common">Box elder</name>
    <dbReference type="NCBI Taxonomy" id="4023"/>
    <lineage>
        <taxon>Eukaryota</taxon>
        <taxon>Viridiplantae</taxon>
        <taxon>Streptophyta</taxon>
        <taxon>Embryophyta</taxon>
        <taxon>Tracheophyta</taxon>
        <taxon>Spermatophyta</taxon>
        <taxon>Magnoliopsida</taxon>
        <taxon>eudicotyledons</taxon>
        <taxon>Gunneridae</taxon>
        <taxon>Pentapetalae</taxon>
        <taxon>rosids</taxon>
        <taxon>malvids</taxon>
        <taxon>Sapindales</taxon>
        <taxon>Sapindaceae</taxon>
        <taxon>Hippocastanoideae</taxon>
        <taxon>Acereae</taxon>
        <taxon>Acer</taxon>
    </lineage>
</organism>
<comment type="caution">
    <text evidence="6">The sequence shown here is derived from an EMBL/GenBank/DDBJ whole genome shotgun (WGS) entry which is preliminary data.</text>
</comment>
<dbReference type="CDD" id="cd01098">
    <property type="entry name" value="PAN_AP_plant"/>
    <property type="match status" value="2"/>
</dbReference>
<dbReference type="SUPFAM" id="SSF51110">
    <property type="entry name" value="alpha-D-mannose-specific plant lectins"/>
    <property type="match status" value="2"/>
</dbReference>
<dbReference type="FunFam" id="2.90.10.10:FF:000005">
    <property type="entry name" value="G-type lectin S-receptor-like serine/threonine-protein kinase"/>
    <property type="match status" value="2"/>
</dbReference>
<evidence type="ECO:0000313" key="7">
    <source>
        <dbReference type="Proteomes" id="UP001064489"/>
    </source>
</evidence>
<keyword evidence="1" id="KW-0732">Signal</keyword>
<feature type="domain" description="Bulb-type lectin" evidence="4">
    <location>
        <begin position="29"/>
        <end position="154"/>
    </location>
</feature>
<feature type="domain" description="Bulb-type lectin" evidence="4">
    <location>
        <begin position="436"/>
        <end position="561"/>
    </location>
</feature>
<keyword evidence="2" id="KW-1015">Disulfide bond</keyword>
<dbReference type="PROSITE" id="PS50927">
    <property type="entry name" value="BULB_LECTIN"/>
    <property type="match status" value="2"/>
</dbReference>
<dbReference type="GO" id="GO:0048544">
    <property type="term" value="P:recognition of pollen"/>
    <property type="evidence" value="ECO:0007669"/>
    <property type="project" value="InterPro"/>
</dbReference>
<dbReference type="EMBL" id="JAJSOW010000002">
    <property type="protein sequence ID" value="KAI9198635.1"/>
    <property type="molecule type" value="Genomic_DNA"/>
</dbReference>
<evidence type="ECO:0000256" key="2">
    <source>
        <dbReference type="ARBA" id="ARBA00023157"/>
    </source>
</evidence>
<evidence type="ECO:0000256" key="1">
    <source>
        <dbReference type="ARBA" id="ARBA00022729"/>
    </source>
</evidence>
<evidence type="ECO:0000313" key="6">
    <source>
        <dbReference type="EMBL" id="KAI9198635.1"/>
    </source>
</evidence>
<dbReference type="InterPro" id="IPR001480">
    <property type="entry name" value="Bulb-type_lectin_dom"/>
</dbReference>
<dbReference type="Pfam" id="PF00954">
    <property type="entry name" value="S_locus_glycop"/>
    <property type="match status" value="2"/>
</dbReference>
<sequence>MGCNRALLCISSALLLLFNLFYSFLAIGTITGTQFISDSENGSIVSSDGNFKLGFFSPGKSQARYVGIWVNKISERMVVWVANRKTPIKNSAGIFKIGGDGNLALFVGNESSTPLWSTNVSAVAPTQTSTARLLDSGNLALVADNEAVIWQSFDHPTDTLLPGMKFGLNRKNGLNQVLSCWKSIDDPTPGEISSRVDPRGSPQLFMYKKSVPYWRAGPWNGHNLNGLPDLATRLQNHKAVQIDLVNLTLLNNDNETYIIFQPRKGDLLSIIRLEPIIGTSKRLVWHESQRWVTLGQVPRDFCDEYARCGTNAICNEDMLVRCGCLPGFEPSYPQDWYLKCLETRKKKPDECGKGDGEGFVRLESVKLPDAWNSTIYGNMNLKECERECLKSCDCTGYAILDVNEGGQGCIAWALLCISSALLLLFNLFYSFLAIGTITGTQFISDSENGSIVSSDGNFKLGFFSPGKSQARYVGIWVNKISERMVVWVANRKTPIKNSAGIFKIGGDGNLALFVGNESSTPLWSTNVSAVAPTQTSTARLLDSGNLALVADNEAVIWQSFDHPTDTLLPGMKFGLNRKNGLNQVLSCWKSIDDPTPGEISSRVDPRGSPQLFMYKKSVPYWRAGPWNGHNLNGLPDLATRLQNHKAVQIDLVNLTLLNNDNETYIIFQPRKGDLLSIIRLEPIIGTSKRLVWHESQRWVTLGQVPRDFCDEYARCGTNAICNEDMLVRCGCLPGFEPSYPQDWYLKCLETRKKKPDECGKGDGEGFVRLESVKLPDAWNSTIYGNMNLKECERECLKSCDCTGYAILDVNEGGQGCIAWYGELTDMRYYIDGQHFYLRVDAVELGIYKSMISSSLFIFIYRLFFHNGSLNSLFYMTCHNTV</sequence>
<dbReference type="Pfam" id="PF01453">
    <property type="entry name" value="B_lectin"/>
    <property type="match status" value="2"/>
</dbReference>
<dbReference type="PANTHER" id="PTHR32444:SF63">
    <property type="entry name" value="G-TYPE LECTIN S-RECEPTOR-LIKE SERINE_THREONINE-PROTEIN KINASE RKS1"/>
    <property type="match status" value="1"/>
</dbReference>
<dbReference type="Proteomes" id="UP001064489">
    <property type="component" value="Chromosome 13"/>
</dbReference>
<dbReference type="CDD" id="cd00028">
    <property type="entry name" value="B_lectin"/>
    <property type="match status" value="2"/>
</dbReference>
<dbReference type="Pfam" id="PF08276">
    <property type="entry name" value="PAN_2"/>
    <property type="match status" value="2"/>
</dbReference>
<dbReference type="InterPro" id="IPR003609">
    <property type="entry name" value="Pan_app"/>
</dbReference>
<dbReference type="PANTHER" id="PTHR32444">
    <property type="entry name" value="BULB-TYPE LECTIN DOMAIN-CONTAINING PROTEIN"/>
    <property type="match status" value="1"/>
</dbReference>
<dbReference type="SMART" id="SM00108">
    <property type="entry name" value="B_lectin"/>
    <property type="match status" value="2"/>
</dbReference>
<keyword evidence="7" id="KW-1185">Reference proteome</keyword>
<accession>A0AAD5P4H7</accession>
<name>A0AAD5P4H7_ACENE</name>
<evidence type="ECO:0000259" key="5">
    <source>
        <dbReference type="PROSITE" id="PS50948"/>
    </source>
</evidence>
<dbReference type="PROSITE" id="PS50948">
    <property type="entry name" value="PAN"/>
    <property type="match status" value="2"/>
</dbReference>
<dbReference type="InterPro" id="IPR036426">
    <property type="entry name" value="Bulb-type_lectin_dom_sf"/>
</dbReference>
<keyword evidence="3" id="KW-0325">Glycoprotein</keyword>
<evidence type="ECO:0000256" key="3">
    <source>
        <dbReference type="ARBA" id="ARBA00023180"/>
    </source>
</evidence>
<protein>
    <submittedName>
        <fullName evidence="6">Uncharacterized protein</fullName>
    </submittedName>
</protein>
<dbReference type="AlphaFoldDB" id="A0AAD5P4H7"/>